<gene>
    <name evidence="2" type="ORF">LX13_001694</name>
</gene>
<proteinExistence type="predicted"/>
<reference evidence="2 3" key="1">
    <citation type="submission" date="2022-06" db="EMBL/GenBank/DDBJ databases">
        <title>Genomic Encyclopedia of Archaeal and Bacterial Type Strains, Phase II (KMG-II): from individual species to whole genera.</title>
        <authorList>
            <person name="Goeker M."/>
        </authorList>
    </citation>
    <scope>NUCLEOTIDE SEQUENCE [LARGE SCALE GENOMIC DNA]</scope>
    <source>
        <strain evidence="2 3">DSM 44693</strain>
    </source>
</reference>
<feature type="region of interest" description="Disordered" evidence="1">
    <location>
        <begin position="107"/>
        <end position="154"/>
    </location>
</feature>
<protein>
    <submittedName>
        <fullName evidence="2">Uncharacterized protein</fullName>
    </submittedName>
</protein>
<accession>A0ABT1HFW3</accession>
<feature type="compositionally biased region" description="Basic and acidic residues" evidence="1">
    <location>
        <begin position="128"/>
        <end position="147"/>
    </location>
</feature>
<sequence>MVDDGCWATVICSANDRAELGDTSDNGWVLGCRLSIGHRGDHATDAENVPRYDRRLWLEWNDREQHAQSLIDRMPCTGGVGARCMLFEGHGGVHWYAPTNGYLTSAGTGRRRAEESDPQTRSNVVTVDHADDNGHREGGHHDLHESYGDVAPTAPSRAHDVIETGAHRESDHEHDLGDIADTHGVADIAEIPNLRGRAVRGQPPTDRLDAFPSARADEITAAEHPSAPSVSAALDAVVAALAQLAEALRRSENER</sequence>
<evidence type="ECO:0000313" key="2">
    <source>
        <dbReference type="EMBL" id="MCP2175875.1"/>
    </source>
</evidence>
<organism evidence="2 3">
    <name type="scientific">Williamsia maris</name>
    <dbReference type="NCBI Taxonomy" id="72806"/>
    <lineage>
        <taxon>Bacteria</taxon>
        <taxon>Bacillati</taxon>
        <taxon>Actinomycetota</taxon>
        <taxon>Actinomycetes</taxon>
        <taxon>Mycobacteriales</taxon>
        <taxon>Nocardiaceae</taxon>
        <taxon>Williamsia</taxon>
    </lineage>
</organism>
<keyword evidence="3" id="KW-1185">Reference proteome</keyword>
<dbReference type="Proteomes" id="UP001206895">
    <property type="component" value="Unassembled WGS sequence"/>
</dbReference>
<name>A0ABT1HFW3_9NOCA</name>
<evidence type="ECO:0000256" key="1">
    <source>
        <dbReference type="SAM" id="MobiDB-lite"/>
    </source>
</evidence>
<comment type="caution">
    <text evidence="2">The sequence shown here is derived from an EMBL/GenBank/DDBJ whole genome shotgun (WGS) entry which is preliminary data.</text>
</comment>
<dbReference type="EMBL" id="JAMTCJ010000002">
    <property type="protein sequence ID" value="MCP2175875.1"/>
    <property type="molecule type" value="Genomic_DNA"/>
</dbReference>
<evidence type="ECO:0000313" key="3">
    <source>
        <dbReference type="Proteomes" id="UP001206895"/>
    </source>
</evidence>